<protein>
    <recommendedName>
        <fullName evidence="2">non-specific serine/threonine protein kinase</fullName>
        <ecNumber evidence="2">2.7.11.1</ecNumber>
    </recommendedName>
</protein>
<keyword evidence="7" id="KW-0418">Kinase</keyword>
<organism evidence="7 8">
    <name type="scientific">Cisticola juncidis</name>
    <dbReference type="NCBI Taxonomy" id="52622"/>
    <lineage>
        <taxon>Eukaryota</taxon>
        <taxon>Metazoa</taxon>
        <taxon>Chordata</taxon>
        <taxon>Craniata</taxon>
        <taxon>Vertebrata</taxon>
        <taxon>Euteleostomi</taxon>
        <taxon>Archelosauria</taxon>
        <taxon>Archosauria</taxon>
        <taxon>Dinosauria</taxon>
        <taxon>Saurischia</taxon>
        <taxon>Theropoda</taxon>
        <taxon>Coelurosauria</taxon>
        <taxon>Aves</taxon>
        <taxon>Neognathae</taxon>
        <taxon>Neoaves</taxon>
        <taxon>Telluraves</taxon>
        <taxon>Australaves</taxon>
        <taxon>Passeriformes</taxon>
        <taxon>Sylvioidea</taxon>
        <taxon>Cisticolidae</taxon>
        <taxon>Cisticola</taxon>
    </lineage>
</organism>
<dbReference type="InterPro" id="IPR000719">
    <property type="entry name" value="Prot_kinase_dom"/>
</dbReference>
<dbReference type="InterPro" id="IPR011009">
    <property type="entry name" value="Kinase-like_dom_sf"/>
</dbReference>
<feature type="domain" description="Protein kinase" evidence="6">
    <location>
        <begin position="11"/>
        <end position="72"/>
    </location>
</feature>
<dbReference type="Proteomes" id="UP000546986">
    <property type="component" value="Unassembled WGS sequence"/>
</dbReference>
<feature type="chain" id="PRO_5029876653" description="non-specific serine/threonine protein kinase" evidence="5">
    <location>
        <begin position="24"/>
        <end position="72"/>
    </location>
</feature>
<name>A0A7L1QD54_9PASS</name>
<evidence type="ECO:0000259" key="6">
    <source>
        <dbReference type="PROSITE" id="PS50011"/>
    </source>
</evidence>
<dbReference type="PANTHER" id="PTHR45832">
    <property type="entry name" value="SERINE/THREONINE-PROTEIN KINASE SAMKA-RELATED-RELATED"/>
    <property type="match status" value="1"/>
</dbReference>
<evidence type="ECO:0000256" key="5">
    <source>
        <dbReference type="SAM" id="SignalP"/>
    </source>
</evidence>
<reference evidence="7 8" key="1">
    <citation type="submission" date="2019-09" db="EMBL/GenBank/DDBJ databases">
        <title>Bird 10,000 Genomes (B10K) Project - Family phase.</title>
        <authorList>
            <person name="Zhang G."/>
        </authorList>
    </citation>
    <scope>NUCLEOTIDE SEQUENCE [LARGE SCALE GENOMIC DNA]</scope>
    <source>
        <strain evidence="7">B10K-DU-002-30</strain>
        <tissue evidence="7">Muscle</tissue>
    </source>
</reference>
<dbReference type="AlphaFoldDB" id="A0A7L1QD54"/>
<dbReference type="GO" id="GO:0005524">
    <property type="term" value="F:ATP binding"/>
    <property type="evidence" value="ECO:0007669"/>
    <property type="project" value="UniProtKB-KW"/>
</dbReference>
<dbReference type="PROSITE" id="PS50011">
    <property type="entry name" value="PROTEIN_KINASE_DOM"/>
    <property type="match status" value="1"/>
</dbReference>
<evidence type="ECO:0000313" key="7">
    <source>
        <dbReference type="EMBL" id="NXO21829.1"/>
    </source>
</evidence>
<evidence type="ECO:0000256" key="4">
    <source>
        <dbReference type="ARBA" id="ARBA00022840"/>
    </source>
</evidence>
<comment type="similarity">
    <text evidence="1">Belongs to the protein kinase superfamily. STE Ser/Thr protein kinase family. STE20 subfamily.</text>
</comment>
<sequence>LGLLALPGTKGLFLLLFLSRGFGAVYKALDASTGQQVAIKKMTLHEEMSEELAVNEIQVMRDNRNPNTVTYL</sequence>
<gene>
    <name evidence="7" type="primary">Pak3_1</name>
    <name evidence="7" type="ORF">CISJUN_R15150</name>
</gene>
<dbReference type="PANTHER" id="PTHR45832:SF22">
    <property type="entry name" value="SERINE_THREONINE-PROTEIN KINASE SAMKA-RELATED"/>
    <property type="match status" value="1"/>
</dbReference>
<dbReference type="Gene3D" id="3.30.200.20">
    <property type="entry name" value="Phosphorylase Kinase, domain 1"/>
    <property type="match status" value="1"/>
</dbReference>
<keyword evidence="4" id="KW-0067">ATP-binding</keyword>
<evidence type="ECO:0000256" key="2">
    <source>
        <dbReference type="ARBA" id="ARBA00012513"/>
    </source>
</evidence>
<keyword evidence="3" id="KW-0547">Nucleotide-binding</keyword>
<accession>A0A7L1QD54</accession>
<feature type="non-terminal residue" evidence="7">
    <location>
        <position position="72"/>
    </location>
</feature>
<dbReference type="SUPFAM" id="SSF56112">
    <property type="entry name" value="Protein kinase-like (PK-like)"/>
    <property type="match status" value="1"/>
</dbReference>
<evidence type="ECO:0000256" key="3">
    <source>
        <dbReference type="ARBA" id="ARBA00022741"/>
    </source>
</evidence>
<comment type="caution">
    <text evidence="7">The sequence shown here is derived from an EMBL/GenBank/DDBJ whole genome shotgun (WGS) entry which is preliminary data.</text>
</comment>
<proteinExistence type="inferred from homology"/>
<feature type="signal peptide" evidence="5">
    <location>
        <begin position="1"/>
        <end position="23"/>
    </location>
</feature>
<keyword evidence="5" id="KW-0732">Signal</keyword>
<evidence type="ECO:0000313" key="8">
    <source>
        <dbReference type="Proteomes" id="UP000546986"/>
    </source>
</evidence>
<evidence type="ECO:0000256" key="1">
    <source>
        <dbReference type="ARBA" id="ARBA00008874"/>
    </source>
</evidence>
<feature type="non-terminal residue" evidence="7">
    <location>
        <position position="1"/>
    </location>
</feature>
<keyword evidence="8" id="KW-1185">Reference proteome</keyword>
<dbReference type="GO" id="GO:0004674">
    <property type="term" value="F:protein serine/threonine kinase activity"/>
    <property type="evidence" value="ECO:0007669"/>
    <property type="project" value="UniProtKB-EC"/>
</dbReference>
<dbReference type="EC" id="2.7.11.1" evidence="2"/>
<keyword evidence="7" id="KW-0808">Transferase</keyword>
<dbReference type="EMBL" id="VXBR01002034">
    <property type="protein sequence ID" value="NXO21829.1"/>
    <property type="molecule type" value="Genomic_DNA"/>
</dbReference>
<dbReference type="InterPro" id="IPR051931">
    <property type="entry name" value="PAK3-like"/>
</dbReference>